<evidence type="ECO:0000256" key="2">
    <source>
        <dbReference type="SAM" id="Phobius"/>
    </source>
</evidence>
<feature type="transmembrane region" description="Helical" evidence="2">
    <location>
        <begin position="288"/>
        <end position="308"/>
    </location>
</feature>
<keyword evidence="4" id="KW-1185">Reference proteome</keyword>
<gene>
    <name evidence="3" type="ORF">GCM10010885_07010</name>
</gene>
<proteinExistence type="predicted"/>
<keyword evidence="2" id="KW-0472">Membrane</keyword>
<dbReference type="SUPFAM" id="SSF103473">
    <property type="entry name" value="MFS general substrate transporter"/>
    <property type="match status" value="1"/>
</dbReference>
<feature type="transmembrane region" description="Helical" evidence="2">
    <location>
        <begin position="231"/>
        <end position="253"/>
    </location>
</feature>
<feature type="transmembrane region" description="Helical" evidence="2">
    <location>
        <begin position="129"/>
        <end position="150"/>
    </location>
</feature>
<name>A0A917NH89_9BACL</name>
<reference evidence="3" key="1">
    <citation type="journal article" date="2014" name="Int. J. Syst. Evol. Microbiol.">
        <title>Complete genome sequence of Corynebacterium casei LMG S-19264T (=DSM 44701T), isolated from a smear-ripened cheese.</title>
        <authorList>
            <consortium name="US DOE Joint Genome Institute (JGI-PGF)"/>
            <person name="Walter F."/>
            <person name="Albersmeier A."/>
            <person name="Kalinowski J."/>
            <person name="Ruckert C."/>
        </authorList>
    </citation>
    <scope>NUCLEOTIDE SEQUENCE</scope>
    <source>
        <strain evidence="3">JCM 18487</strain>
    </source>
</reference>
<comment type="subcellular location">
    <subcellularLocation>
        <location evidence="1">Cell membrane</location>
        <topology evidence="1">Multi-pass membrane protein</topology>
    </subcellularLocation>
</comment>
<dbReference type="EMBL" id="BMOY01000007">
    <property type="protein sequence ID" value="GGJ00376.1"/>
    <property type="molecule type" value="Genomic_DNA"/>
</dbReference>
<feature type="transmembrane region" description="Helical" evidence="2">
    <location>
        <begin position="190"/>
        <end position="211"/>
    </location>
</feature>
<feature type="transmembrane region" description="Helical" evidence="2">
    <location>
        <begin position="265"/>
        <end position="282"/>
    </location>
</feature>
<evidence type="ECO:0000313" key="3">
    <source>
        <dbReference type="EMBL" id="GGJ00376.1"/>
    </source>
</evidence>
<comment type="caution">
    <text evidence="3">The sequence shown here is derived from an EMBL/GenBank/DDBJ whole genome shotgun (WGS) entry which is preliminary data.</text>
</comment>
<dbReference type="Gene3D" id="1.20.1250.20">
    <property type="entry name" value="MFS general substrate transporter like domains"/>
    <property type="match status" value="1"/>
</dbReference>
<evidence type="ECO:0008006" key="5">
    <source>
        <dbReference type="Google" id="ProtNLM"/>
    </source>
</evidence>
<evidence type="ECO:0000256" key="1">
    <source>
        <dbReference type="ARBA" id="ARBA00004651"/>
    </source>
</evidence>
<keyword evidence="2" id="KW-1133">Transmembrane helix</keyword>
<feature type="transmembrane region" description="Helical" evidence="2">
    <location>
        <begin position="36"/>
        <end position="55"/>
    </location>
</feature>
<dbReference type="Pfam" id="PF07690">
    <property type="entry name" value="MFS_1"/>
    <property type="match status" value="1"/>
</dbReference>
<feature type="transmembrane region" description="Helical" evidence="2">
    <location>
        <begin position="355"/>
        <end position="372"/>
    </location>
</feature>
<dbReference type="InterPro" id="IPR036259">
    <property type="entry name" value="MFS_trans_sf"/>
</dbReference>
<dbReference type="GO" id="GO:0005886">
    <property type="term" value="C:plasma membrane"/>
    <property type="evidence" value="ECO:0007669"/>
    <property type="project" value="UniProtKB-SubCell"/>
</dbReference>
<feature type="transmembrane region" description="Helical" evidence="2">
    <location>
        <begin position="156"/>
        <end position="178"/>
    </location>
</feature>
<feature type="transmembrane region" description="Helical" evidence="2">
    <location>
        <begin position="91"/>
        <end position="117"/>
    </location>
</feature>
<dbReference type="AlphaFoldDB" id="A0A917NH89"/>
<protein>
    <recommendedName>
        <fullName evidence="5">MFS transporter</fullName>
    </recommendedName>
</protein>
<dbReference type="RefSeq" id="WP_188881177.1">
    <property type="nucleotide sequence ID" value="NZ_BMOY01000007.1"/>
</dbReference>
<organism evidence="3 4">
    <name type="scientific">Alicyclobacillus cellulosilyticus</name>
    <dbReference type="NCBI Taxonomy" id="1003997"/>
    <lineage>
        <taxon>Bacteria</taxon>
        <taxon>Bacillati</taxon>
        <taxon>Bacillota</taxon>
        <taxon>Bacilli</taxon>
        <taxon>Bacillales</taxon>
        <taxon>Alicyclobacillaceae</taxon>
        <taxon>Alicyclobacillus</taxon>
    </lineage>
</organism>
<keyword evidence="2" id="KW-0812">Transmembrane</keyword>
<feature type="transmembrane region" description="Helical" evidence="2">
    <location>
        <begin position="12"/>
        <end position="30"/>
    </location>
</feature>
<dbReference type="Proteomes" id="UP000637695">
    <property type="component" value="Unassembled WGS sequence"/>
</dbReference>
<reference evidence="3" key="2">
    <citation type="submission" date="2020-09" db="EMBL/GenBank/DDBJ databases">
        <authorList>
            <person name="Sun Q."/>
            <person name="Ohkuma M."/>
        </authorList>
    </citation>
    <scope>NUCLEOTIDE SEQUENCE</scope>
    <source>
        <strain evidence="3">JCM 18487</strain>
    </source>
</reference>
<dbReference type="InterPro" id="IPR011701">
    <property type="entry name" value="MFS"/>
</dbReference>
<feature type="transmembrane region" description="Helical" evidence="2">
    <location>
        <begin position="67"/>
        <end position="85"/>
    </location>
</feature>
<accession>A0A917NH89</accession>
<sequence length="381" mass="41259">MTPLRRLGICNMLYFLSSQFATIFINIYIFQDFHSLRVNGAYMAVMYAAWILAFTAGSKLAGRSPRANLPLSALCGSLSLALLIVRHGSRLWIDLAVGAMLGIGSGFYYVAYNLLLYAFSSSGARGQSIARLGLLTSLVAVAMPGVSGFVVDRLGFRAAFLLVVLLYLAILALCLGFPRVEVPRVRLRDAWCVPHGFGTFALAMLSTAWYFHFLPFAAGVMVYAHGSGVAGAGWLNSLYAGLTLLANMLIGYGVKSRQDAHRQRWAWAGAAAATVATALLFLPNGRSLLAFNLLVSVANPLFFNLTTAQQFDAVGRLYANPAVGFYVREWLYTMARVGLFSYVACFGLAPGSAAYDVFIAALCLAPLWTVYWNRKAARAAG</sequence>
<feature type="transmembrane region" description="Helical" evidence="2">
    <location>
        <begin position="329"/>
        <end position="349"/>
    </location>
</feature>
<dbReference type="GO" id="GO:0022857">
    <property type="term" value="F:transmembrane transporter activity"/>
    <property type="evidence" value="ECO:0007669"/>
    <property type="project" value="InterPro"/>
</dbReference>
<evidence type="ECO:0000313" key="4">
    <source>
        <dbReference type="Proteomes" id="UP000637695"/>
    </source>
</evidence>